<evidence type="ECO:0000313" key="1">
    <source>
        <dbReference type="EMBL" id="QEC58415.1"/>
    </source>
</evidence>
<dbReference type="AlphaFoldDB" id="A0A5B8UR50"/>
<dbReference type="EMBL" id="CP042433">
    <property type="protein sequence ID" value="QEC58415.1"/>
    <property type="molecule type" value="Genomic_DNA"/>
</dbReference>
<dbReference type="Proteomes" id="UP000321204">
    <property type="component" value="Chromosome"/>
</dbReference>
<gene>
    <name evidence="1" type="ORF">FSB75_01590</name>
</gene>
<proteinExistence type="predicted"/>
<reference evidence="1 2" key="1">
    <citation type="journal article" date="2015" name="Int. J. Syst. Evol. Microbiol.">
        <title>Flavisolibacter ginsenosidimutans sp. nov., with ginsenoside-converting activity isolated from soil used for cultivating ginseng.</title>
        <authorList>
            <person name="Zhao Y."/>
            <person name="Liu Q."/>
            <person name="Kang M.S."/>
            <person name="Jin F."/>
            <person name="Yu H."/>
            <person name="Im W.T."/>
        </authorList>
    </citation>
    <scope>NUCLEOTIDE SEQUENCE [LARGE SCALE GENOMIC DNA]</scope>
    <source>
        <strain evidence="1 2">Gsoil 636</strain>
    </source>
</reference>
<dbReference type="KEGG" id="fgg:FSB75_01590"/>
<protein>
    <recommendedName>
        <fullName evidence="3">Cell surface protein SprA</fullName>
    </recommendedName>
</protein>
<sequence length="1147" mass="130318">MLFFAFCSEAQNPVSTSNLRIKKIAVKDSVVLDTLSIIPKTFSIREVDSSAYRLDFVNSVLYWQTKPSADSVTLVYRVFPAKLNSLVQRLRYDSVAKNLYIKPYEFGKDEAAASRGLFDFGNIQYNGSFGRALSFGNNQDAVVNSNFQLQLNGFLKDSIEIAAALTDNNLPIQPDGTTQQLNEFDQVFLQFKKKNWQLNLGDIDIRQSGMYFLNFYKRLQGISFQTTNKISSNLQSSTLVSGSIAKGKFTRNVFQGLEGNQGPYRLTGANNEFFFIVLANTERVYLDGELLQRGEDQDYIINYNTAEVTFMPRRMITKDSRIQIEFEYADRNYLNANLYLNQEFNINNKLKLRVGAYNNSDAKNSPINQTLDARQKQFLFNVGDSINQALYPTAVLDTFSTTKILYQKVYDTAGGVIIDSFYKYSTNPDSAKFNLSFANLGQGSGNYIADFNGANGKVYRYVKPVNGVKQGSFEPVTILVTPKKQQLLSFATEYQLDKNNLLKTEFALSNYDVNTFSSKNKGDDVGTAARVQYNNTLDINPAKKLQLLSTFDYEHVQDKFKPIERLRFVEFSREWGLPLVSNPATEDILRLSSQLKNNNGALSYQFMNYRRSDNYKGYQNILQQTLNAKGWTMNNQFAVTNFTTQNDKGSYIRPVIDASRLFKSLSSIRLGFRYALEKNEVRNIAKDTVSPLSFAFDTYSAYLKSNEAKKNKWGLTFFTRSDKYPTAKSLVRGDRSYNTNVQVELLESAKHQLLFSATYRVLKVLDKSVSAQNNDRTILSRTEYNVNEWKGLLTGNLLYELGTGQEQRRDYAYLEVPAGQGEYTWIDYNNDGIQQLNEFEVALFPDQAKFIRIFTPTNQYVKANYTTFNYSISLNPRALLNDKSKDLGGFISRFTVQSSLQKSKKSLAKGDFEFNPFKYSILDTSLITNSTLFLNAISFNRFSSAWGIDISNNRNSGKALLTYGYETRQLNDWTAKFRWNLSPSLTFDVNGKKGTNGLYTPAFANRNYELAITSAEPRLSLIHGTTFRLQGSYKVESKANKPLYGGEESVSNAINLETKYNVLQNSSINAKFTYNNISYTSPTGTVKNPSVEYIILDALRPGANYLWSLEFTKRLLNNVEINLQYEGRKPADTQTIHVGRAAIRALF</sequence>
<dbReference type="OrthoDB" id="9815802at2"/>
<keyword evidence="2" id="KW-1185">Reference proteome</keyword>
<organism evidence="1 2">
    <name type="scientific">Flavisolibacter ginsenosidimutans</name>
    <dbReference type="NCBI Taxonomy" id="661481"/>
    <lineage>
        <taxon>Bacteria</taxon>
        <taxon>Pseudomonadati</taxon>
        <taxon>Bacteroidota</taxon>
        <taxon>Chitinophagia</taxon>
        <taxon>Chitinophagales</taxon>
        <taxon>Chitinophagaceae</taxon>
        <taxon>Flavisolibacter</taxon>
    </lineage>
</organism>
<name>A0A5B8UR50_9BACT</name>
<accession>A0A5B8UR50</accession>
<evidence type="ECO:0008006" key="3">
    <source>
        <dbReference type="Google" id="ProtNLM"/>
    </source>
</evidence>
<evidence type="ECO:0000313" key="2">
    <source>
        <dbReference type="Proteomes" id="UP000321204"/>
    </source>
</evidence>